<reference evidence="3 4" key="1">
    <citation type="journal article" date="2017" name="Genome Biol.">
        <title>New reference genome sequences of hot pepper reveal the massive evolution of plant disease-resistance genes by retroduplication.</title>
        <authorList>
            <person name="Kim S."/>
            <person name="Park J."/>
            <person name="Yeom S.I."/>
            <person name="Kim Y.M."/>
            <person name="Seo E."/>
            <person name="Kim K.T."/>
            <person name="Kim M.S."/>
            <person name="Lee J.M."/>
            <person name="Cheong K."/>
            <person name="Shin H.S."/>
            <person name="Kim S.B."/>
            <person name="Han K."/>
            <person name="Lee J."/>
            <person name="Park M."/>
            <person name="Lee H.A."/>
            <person name="Lee H.Y."/>
            <person name="Lee Y."/>
            <person name="Oh S."/>
            <person name="Lee J.H."/>
            <person name="Choi E."/>
            <person name="Choi E."/>
            <person name="Lee S.E."/>
            <person name="Jeon J."/>
            <person name="Kim H."/>
            <person name="Choi G."/>
            <person name="Song H."/>
            <person name="Lee J."/>
            <person name="Lee S.C."/>
            <person name="Kwon J.K."/>
            <person name="Lee H.Y."/>
            <person name="Koo N."/>
            <person name="Hong Y."/>
            <person name="Kim R.W."/>
            <person name="Kang W.H."/>
            <person name="Huh J.H."/>
            <person name="Kang B.C."/>
            <person name="Yang T.J."/>
            <person name="Lee Y.H."/>
            <person name="Bennetzen J.L."/>
            <person name="Choi D."/>
        </authorList>
    </citation>
    <scope>NUCLEOTIDE SEQUENCE [LARGE SCALE GENOMIC DNA]</scope>
    <source>
        <strain evidence="4">cv. PBC81</strain>
    </source>
</reference>
<dbReference type="PROSITE" id="PS50181">
    <property type="entry name" value="FBOX"/>
    <property type="match status" value="1"/>
</dbReference>
<dbReference type="SMART" id="SM00256">
    <property type="entry name" value="FBOX"/>
    <property type="match status" value="1"/>
</dbReference>
<proteinExistence type="inferred from homology"/>
<dbReference type="STRING" id="33114.A0A2G2VDN3"/>
<evidence type="ECO:0000313" key="3">
    <source>
        <dbReference type="EMBL" id="PHT31076.1"/>
    </source>
</evidence>
<dbReference type="InterPro" id="IPR013187">
    <property type="entry name" value="F-box-assoc_dom_typ3"/>
</dbReference>
<dbReference type="SUPFAM" id="SSF81383">
    <property type="entry name" value="F-box domain"/>
    <property type="match status" value="1"/>
</dbReference>
<dbReference type="PANTHER" id="PTHR31672:SF13">
    <property type="entry name" value="F-BOX PROTEIN CPR30-LIKE"/>
    <property type="match status" value="1"/>
</dbReference>
<accession>A0A2G2VDN3</accession>
<dbReference type="InterPro" id="IPR017451">
    <property type="entry name" value="F-box-assoc_interact_dom"/>
</dbReference>
<dbReference type="Pfam" id="PF00646">
    <property type="entry name" value="F-box"/>
    <property type="match status" value="1"/>
</dbReference>
<sequence length="478" mass="54347">MGILRKSSTSGGVPKGHCAVYVGESQKKRFVVPVSYLNQPSFQDLLAQAEEEFGFDHPMGGLTIHCKERRRTRFMDLPRVIMVEILSKLPIESMLSSRKVCKLWYNLFSDPLFLTMYKSRLPPPCILFSRDHDISQLLELEPPCDDSSSRLHNRPILLSCPEFNTPVKRGMDIPVEDYPMLRLIGSCNGFIGLMTNIYDINTLVYISNPLLGEYFKLKLPELEKSVCRVVYGFCFSEVSGKYKLVRSVTRRFEGHREVSELEVYTLGVDEKWRNLGQVPYPVWHDFGQVCVNGALHWMDPVDKDSIYSFDIEIEKFKSVPGPPGLVFPFKYLAQAESQRSTCAPSCLTLVELGNCLCLTDDSGSIYGHIDIWWMKEYGIAESWTKVRILTCLGPAGFGLDICFQKYLPILIWKDGEILMQGKKGSQLLSYNPKDMTFTMIPISRGIGTVATRYLPSFYSLKTLAEDNFQVSNVYPNEG</sequence>
<organism evidence="3 4">
    <name type="scientific">Capsicum baccatum</name>
    <name type="common">Peruvian pepper</name>
    <dbReference type="NCBI Taxonomy" id="33114"/>
    <lineage>
        <taxon>Eukaryota</taxon>
        <taxon>Viridiplantae</taxon>
        <taxon>Streptophyta</taxon>
        <taxon>Embryophyta</taxon>
        <taxon>Tracheophyta</taxon>
        <taxon>Spermatophyta</taxon>
        <taxon>Magnoliopsida</taxon>
        <taxon>eudicotyledons</taxon>
        <taxon>Gunneridae</taxon>
        <taxon>Pentapetalae</taxon>
        <taxon>asterids</taxon>
        <taxon>lamiids</taxon>
        <taxon>Solanales</taxon>
        <taxon>Solanaceae</taxon>
        <taxon>Solanoideae</taxon>
        <taxon>Capsiceae</taxon>
        <taxon>Capsicum</taxon>
    </lineage>
</organism>
<keyword evidence="4" id="KW-1185">Reference proteome</keyword>
<dbReference type="InterPro" id="IPR036047">
    <property type="entry name" value="F-box-like_dom_sf"/>
</dbReference>
<dbReference type="EMBL" id="MLFT02000012">
    <property type="protein sequence ID" value="PHT31076.1"/>
    <property type="molecule type" value="Genomic_DNA"/>
</dbReference>
<dbReference type="AlphaFoldDB" id="A0A2G2VDN3"/>
<dbReference type="OrthoDB" id="1301202at2759"/>
<comment type="similarity">
    <text evidence="1">Belongs to the ARG7 family.</text>
</comment>
<comment type="caution">
    <text evidence="3">The sequence shown here is derived from an EMBL/GenBank/DDBJ whole genome shotgun (WGS) entry which is preliminary data.</text>
</comment>
<evidence type="ECO:0000256" key="1">
    <source>
        <dbReference type="ARBA" id="ARBA00006974"/>
    </source>
</evidence>
<dbReference type="Gene3D" id="1.20.1280.50">
    <property type="match status" value="1"/>
</dbReference>
<protein>
    <submittedName>
        <fullName evidence="3">Auxin-responsive protein SAUR24</fullName>
    </submittedName>
</protein>
<dbReference type="GO" id="GO:0009733">
    <property type="term" value="P:response to auxin"/>
    <property type="evidence" value="ECO:0007669"/>
    <property type="project" value="InterPro"/>
</dbReference>
<dbReference type="Pfam" id="PF08268">
    <property type="entry name" value="FBA_3"/>
    <property type="match status" value="1"/>
</dbReference>
<dbReference type="PANTHER" id="PTHR31672">
    <property type="entry name" value="BNACNNG10540D PROTEIN"/>
    <property type="match status" value="1"/>
</dbReference>
<dbReference type="InterPro" id="IPR050796">
    <property type="entry name" value="SCF_F-box_component"/>
</dbReference>
<evidence type="ECO:0000313" key="4">
    <source>
        <dbReference type="Proteomes" id="UP000224567"/>
    </source>
</evidence>
<feature type="domain" description="F-box" evidence="2">
    <location>
        <begin position="71"/>
        <end position="120"/>
    </location>
</feature>
<dbReference type="NCBIfam" id="TIGR01640">
    <property type="entry name" value="F_box_assoc_1"/>
    <property type="match status" value="1"/>
</dbReference>
<evidence type="ECO:0000259" key="2">
    <source>
        <dbReference type="PROSITE" id="PS50181"/>
    </source>
</evidence>
<dbReference type="InterPro" id="IPR003676">
    <property type="entry name" value="SAUR_fam"/>
</dbReference>
<name>A0A2G2VDN3_CAPBA</name>
<dbReference type="Pfam" id="PF02519">
    <property type="entry name" value="Auxin_inducible"/>
    <property type="match status" value="1"/>
</dbReference>
<dbReference type="Proteomes" id="UP000224567">
    <property type="component" value="Unassembled WGS sequence"/>
</dbReference>
<dbReference type="InterPro" id="IPR001810">
    <property type="entry name" value="F-box_dom"/>
</dbReference>
<gene>
    <name evidence="3" type="ORF">CQW23_27413</name>
</gene>
<reference evidence="4" key="2">
    <citation type="journal article" date="2017" name="J. Anim. Genet.">
        <title>Multiple reference genome sequences of hot pepper reveal the massive evolution of plant disease resistance genes by retroduplication.</title>
        <authorList>
            <person name="Kim S."/>
            <person name="Park J."/>
            <person name="Yeom S.-I."/>
            <person name="Kim Y.-M."/>
            <person name="Seo E."/>
            <person name="Kim K.-T."/>
            <person name="Kim M.-S."/>
            <person name="Lee J.M."/>
            <person name="Cheong K."/>
            <person name="Shin H.-S."/>
            <person name="Kim S.-B."/>
            <person name="Han K."/>
            <person name="Lee J."/>
            <person name="Park M."/>
            <person name="Lee H.-A."/>
            <person name="Lee H.-Y."/>
            <person name="Lee Y."/>
            <person name="Oh S."/>
            <person name="Lee J.H."/>
            <person name="Choi E."/>
            <person name="Choi E."/>
            <person name="Lee S.E."/>
            <person name="Jeon J."/>
            <person name="Kim H."/>
            <person name="Choi G."/>
            <person name="Song H."/>
            <person name="Lee J."/>
            <person name="Lee S.-C."/>
            <person name="Kwon J.-K."/>
            <person name="Lee H.-Y."/>
            <person name="Koo N."/>
            <person name="Hong Y."/>
            <person name="Kim R.W."/>
            <person name="Kang W.-H."/>
            <person name="Huh J.H."/>
            <person name="Kang B.-C."/>
            <person name="Yang T.-J."/>
            <person name="Lee Y.-H."/>
            <person name="Bennetzen J.L."/>
            <person name="Choi D."/>
        </authorList>
    </citation>
    <scope>NUCLEOTIDE SEQUENCE [LARGE SCALE GENOMIC DNA]</scope>
    <source>
        <strain evidence="4">cv. PBC81</strain>
    </source>
</reference>